<dbReference type="Proteomes" id="UP000027265">
    <property type="component" value="Unassembled WGS sequence"/>
</dbReference>
<dbReference type="GO" id="GO:0016787">
    <property type="term" value="F:hydrolase activity"/>
    <property type="evidence" value="ECO:0007669"/>
    <property type="project" value="UniProtKB-KW"/>
</dbReference>
<gene>
    <name evidence="4" type="ORF">JAAARDRAFT_70691</name>
</gene>
<dbReference type="Gene3D" id="3.40.50.1820">
    <property type="entry name" value="alpha/beta hydrolase"/>
    <property type="match status" value="1"/>
</dbReference>
<dbReference type="InterPro" id="IPR050593">
    <property type="entry name" value="LovG"/>
</dbReference>
<dbReference type="HOGENOM" id="CLU_051938_2_1_1"/>
<protein>
    <recommendedName>
        <fullName evidence="3">Serine hydrolase domain-containing protein</fullName>
    </recommendedName>
</protein>
<reference evidence="5" key="1">
    <citation type="journal article" date="2014" name="Proc. Natl. Acad. Sci. U.S.A.">
        <title>Extensive sampling of basidiomycete genomes demonstrates inadequacy of the white-rot/brown-rot paradigm for wood decay fungi.</title>
        <authorList>
            <person name="Riley R."/>
            <person name="Salamov A.A."/>
            <person name="Brown D.W."/>
            <person name="Nagy L.G."/>
            <person name="Floudas D."/>
            <person name="Held B.W."/>
            <person name="Levasseur A."/>
            <person name="Lombard V."/>
            <person name="Morin E."/>
            <person name="Otillar R."/>
            <person name="Lindquist E.A."/>
            <person name="Sun H."/>
            <person name="LaButti K.M."/>
            <person name="Schmutz J."/>
            <person name="Jabbour D."/>
            <person name="Luo H."/>
            <person name="Baker S.E."/>
            <person name="Pisabarro A.G."/>
            <person name="Walton J.D."/>
            <person name="Blanchette R.A."/>
            <person name="Henrissat B."/>
            <person name="Martin F."/>
            <person name="Cullen D."/>
            <person name="Hibbett D.S."/>
            <person name="Grigoriev I.V."/>
        </authorList>
    </citation>
    <scope>NUCLEOTIDE SEQUENCE [LARGE SCALE GENOMIC DNA]</scope>
    <source>
        <strain evidence="5">MUCL 33604</strain>
    </source>
</reference>
<feature type="region of interest" description="Disordered" evidence="2">
    <location>
        <begin position="229"/>
        <end position="287"/>
    </location>
</feature>
<organism evidence="4 5">
    <name type="scientific">Jaapia argillacea MUCL 33604</name>
    <dbReference type="NCBI Taxonomy" id="933084"/>
    <lineage>
        <taxon>Eukaryota</taxon>
        <taxon>Fungi</taxon>
        <taxon>Dikarya</taxon>
        <taxon>Basidiomycota</taxon>
        <taxon>Agaricomycotina</taxon>
        <taxon>Agaricomycetes</taxon>
        <taxon>Agaricomycetidae</taxon>
        <taxon>Jaapiales</taxon>
        <taxon>Jaapiaceae</taxon>
        <taxon>Jaapia</taxon>
    </lineage>
</organism>
<evidence type="ECO:0000259" key="3">
    <source>
        <dbReference type="Pfam" id="PF03959"/>
    </source>
</evidence>
<dbReference type="OrthoDB" id="2094269at2759"/>
<dbReference type="FunCoup" id="A0A067Q1C3">
    <property type="interactions" value="174"/>
</dbReference>
<dbReference type="AlphaFoldDB" id="A0A067Q1C3"/>
<dbReference type="STRING" id="933084.A0A067Q1C3"/>
<evidence type="ECO:0000256" key="1">
    <source>
        <dbReference type="ARBA" id="ARBA00022801"/>
    </source>
</evidence>
<feature type="domain" description="Serine hydrolase" evidence="3">
    <location>
        <begin position="1"/>
        <end position="217"/>
    </location>
</feature>
<accession>A0A067Q1C3</accession>
<dbReference type="Pfam" id="PF03959">
    <property type="entry name" value="FSH1"/>
    <property type="match status" value="1"/>
</dbReference>
<evidence type="ECO:0000256" key="2">
    <source>
        <dbReference type="SAM" id="MobiDB-lite"/>
    </source>
</evidence>
<dbReference type="EMBL" id="KL197722">
    <property type="protein sequence ID" value="KDQ56391.1"/>
    <property type="molecule type" value="Genomic_DNA"/>
</dbReference>
<dbReference type="GO" id="GO:0005634">
    <property type="term" value="C:nucleus"/>
    <property type="evidence" value="ECO:0007669"/>
    <property type="project" value="TreeGrafter"/>
</dbReference>
<dbReference type="InParanoid" id="A0A067Q1C3"/>
<proteinExistence type="predicted"/>
<dbReference type="PANTHER" id="PTHR48070:SF6">
    <property type="entry name" value="ESTERASE OVCA2"/>
    <property type="match status" value="1"/>
</dbReference>
<dbReference type="PANTHER" id="PTHR48070">
    <property type="entry name" value="ESTERASE OVCA2"/>
    <property type="match status" value="1"/>
</dbReference>
<evidence type="ECO:0000313" key="5">
    <source>
        <dbReference type="Proteomes" id="UP000027265"/>
    </source>
</evidence>
<dbReference type="InterPro" id="IPR029058">
    <property type="entry name" value="AB_hydrolase_fold"/>
</dbReference>
<sequence length="287" mass="30782">MSPVRKVLMLHGYSQNASIFNKRMAAIRKACKDTEFIFIDAPHVLLPADIPSSWSLDAPEVSTSSSDPALTPRGWFRSNPERTIADGMEESLDVIGEVLKGGKFDGVFGFSQGAAMAAVVSAALEKPHLYPSFLSNGEPIHPPLKFCVSVSGFFPPGSISQALLKPSYSTPTLHVLGRNDVIVVEERSRKLVEVSQERRVEEHDGGHFVPAKASWRNFFRDYIKDPVGPVPSPGRSVSSSATPEPPSGAVTPLLHSGMATPAFRSGAPSPSPSLHPVSTAESLEEGV</sequence>
<keyword evidence="5" id="KW-1185">Reference proteome</keyword>
<dbReference type="SUPFAM" id="SSF53474">
    <property type="entry name" value="alpha/beta-Hydrolases"/>
    <property type="match status" value="1"/>
</dbReference>
<evidence type="ECO:0000313" key="4">
    <source>
        <dbReference type="EMBL" id="KDQ56391.1"/>
    </source>
</evidence>
<dbReference type="InterPro" id="IPR005645">
    <property type="entry name" value="FSH-like_dom"/>
</dbReference>
<dbReference type="GO" id="GO:0005737">
    <property type="term" value="C:cytoplasm"/>
    <property type="evidence" value="ECO:0007669"/>
    <property type="project" value="TreeGrafter"/>
</dbReference>
<keyword evidence="1" id="KW-0378">Hydrolase</keyword>
<name>A0A067Q1C3_9AGAM</name>